<protein>
    <submittedName>
        <fullName evidence="1">Uncharacterized protein</fullName>
    </submittedName>
</protein>
<accession>A0ABD7CXI7</accession>
<proteinExistence type="predicted"/>
<evidence type="ECO:0000313" key="2">
    <source>
        <dbReference type="Proteomes" id="UP000623926"/>
    </source>
</evidence>
<sequence>MYFHATVHYRWRINAESSAPRPLAPDDLARHLLTAELEGVAGKYRLLHRDAARDAMNAELCQELWDAEQRIGVEASVHLRITKEDKQLAQQRAEEEAVLRSAHARQTVELELLLDRLTDQILGPVWWVSRYAELQFATGDPEKKVESFLRAFAVLQKTLHAASIDQISDEKLLVRRKIEEVFSVIEDKESLDLALQVMNRTLEHLGIHEVGDGTAGFNGSGYNFTQGTRAEF</sequence>
<dbReference type="AlphaFoldDB" id="A0ABD7CXI7"/>
<gene>
    <name evidence="1" type="ORF">I6J42_19500</name>
</gene>
<evidence type="ECO:0000313" key="1">
    <source>
        <dbReference type="EMBL" id="QRV35994.1"/>
    </source>
</evidence>
<name>A0ABD7CXI7_9ACTN</name>
<dbReference type="Proteomes" id="UP000623926">
    <property type="component" value="Chromosome"/>
</dbReference>
<organism evidence="1 2">
    <name type="scientific">Streptomyces californicus</name>
    <dbReference type="NCBI Taxonomy" id="67351"/>
    <lineage>
        <taxon>Bacteria</taxon>
        <taxon>Bacillati</taxon>
        <taxon>Actinomycetota</taxon>
        <taxon>Actinomycetes</taxon>
        <taxon>Kitasatosporales</taxon>
        <taxon>Streptomycetaceae</taxon>
        <taxon>Streptomyces</taxon>
    </lineage>
</organism>
<reference evidence="1 2" key="1">
    <citation type="submission" date="2021-02" db="EMBL/GenBank/DDBJ databases">
        <title>FDA dAtabase for Regulatory Grade micrObial Sequences (FDA-ARGOS): Supporting development and validation of Infectious Disease Dx tests.</title>
        <authorList>
            <person name="Sproer C."/>
            <person name="Gronow S."/>
            <person name="Severitt S."/>
            <person name="Schroder I."/>
            <person name="Tallon L."/>
            <person name="Sadzewicz L."/>
            <person name="Zhao X."/>
            <person name="Boylan J."/>
            <person name="Ott S."/>
            <person name="Bowen H."/>
            <person name="Vavikolanu K."/>
            <person name="Mehta A."/>
            <person name="Aluvathingal J."/>
            <person name="Nadendla S."/>
            <person name="Lowell S."/>
            <person name="Myers T."/>
            <person name="Yan Y."/>
            <person name="Sichtig H."/>
        </authorList>
    </citation>
    <scope>NUCLEOTIDE SEQUENCE [LARGE SCALE GENOMIC DNA]</scope>
    <source>
        <strain evidence="1 2">FDAARGOS_1212</strain>
    </source>
</reference>
<dbReference type="EMBL" id="CP070245">
    <property type="protein sequence ID" value="QRV35994.1"/>
    <property type="molecule type" value="Genomic_DNA"/>
</dbReference>
<dbReference type="RefSeq" id="WP_030120780.1">
    <property type="nucleotide sequence ID" value="NZ_CP070245.1"/>
</dbReference>